<dbReference type="SUPFAM" id="SSF53756">
    <property type="entry name" value="UDP-Glycosyltransferase/glycogen phosphorylase"/>
    <property type="match status" value="1"/>
</dbReference>
<dbReference type="AlphaFoldDB" id="A0A250JHC0"/>
<accession>A0A250JHC0</accession>
<evidence type="ECO:0000259" key="2">
    <source>
        <dbReference type="Pfam" id="PF13579"/>
    </source>
</evidence>
<dbReference type="PANTHER" id="PTHR45947">
    <property type="entry name" value="SULFOQUINOVOSYL TRANSFERASE SQD2"/>
    <property type="match status" value="1"/>
</dbReference>
<dbReference type="InterPro" id="IPR050194">
    <property type="entry name" value="Glycosyltransferase_grp1"/>
</dbReference>
<dbReference type="Proteomes" id="UP000217257">
    <property type="component" value="Chromosome"/>
</dbReference>
<dbReference type="InterPro" id="IPR028098">
    <property type="entry name" value="Glyco_trans_4-like_N"/>
</dbReference>
<dbReference type="EMBL" id="CP022098">
    <property type="protein sequence ID" value="ATB42801.1"/>
    <property type="molecule type" value="Genomic_DNA"/>
</dbReference>
<dbReference type="Gene3D" id="3.40.50.2000">
    <property type="entry name" value="Glycogen Phosphorylase B"/>
    <property type="match status" value="2"/>
</dbReference>
<organism evidence="3 4">
    <name type="scientific">Cystobacter fuscus</name>
    <dbReference type="NCBI Taxonomy" id="43"/>
    <lineage>
        <taxon>Bacteria</taxon>
        <taxon>Pseudomonadati</taxon>
        <taxon>Myxococcota</taxon>
        <taxon>Myxococcia</taxon>
        <taxon>Myxococcales</taxon>
        <taxon>Cystobacterineae</taxon>
        <taxon>Archangiaceae</taxon>
        <taxon>Cystobacter</taxon>
    </lineage>
</organism>
<feature type="domain" description="Glycosyltransferase subfamily 4-like N-terminal" evidence="2">
    <location>
        <begin position="24"/>
        <end position="200"/>
    </location>
</feature>
<dbReference type="GO" id="GO:0016758">
    <property type="term" value="F:hexosyltransferase activity"/>
    <property type="evidence" value="ECO:0007669"/>
    <property type="project" value="TreeGrafter"/>
</dbReference>
<dbReference type="InterPro" id="IPR001296">
    <property type="entry name" value="Glyco_trans_1"/>
</dbReference>
<evidence type="ECO:0000259" key="1">
    <source>
        <dbReference type="Pfam" id="PF00534"/>
    </source>
</evidence>
<proteinExistence type="predicted"/>
<gene>
    <name evidence="3" type="ORF">CYFUS_008280</name>
</gene>
<dbReference type="KEGG" id="cfus:CYFUS_008280"/>
<dbReference type="Pfam" id="PF00534">
    <property type="entry name" value="Glycos_transf_1"/>
    <property type="match status" value="1"/>
</dbReference>
<feature type="domain" description="Glycosyl transferase family 1" evidence="1">
    <location>
        <begin position="221"/>
        <end position="390"/>
    </location>
</feature>
<dbReference type="Pfam" id="PF13579">
    <property type="entry name" value="Glyco_trans_4_4"/>
    <property type="match status" value="1"/>
</dbReference>
<dbReference type="PANTHER" id="PTHR45947:SF3">
    <property type="entry name" value="SULFOQUINOVOSYL TRANSFERASE SQD2"/>
    <property type="match status" value="1"/>
</dbReference>
<evidence type="ECO:0000313" key="3">
    <source>
        <dbReference type="EMBL" id="ATB42801.1"/>
    </source>
</evidence>
<dbReference type="CDD" id="cd03801">
    <property type="entry name" value="GT4_PimA-like"/>
    <property type="match status" value="1"/>
</dbReference>
<evidence type="ECO:0008006" key="5">
    <source>
        <dbReference type="Google" id="ProtNLM"/>
    </source>
</evidence>
<protein>
    <recommendedName>
        <fullName evidence="5">Glycosyl transferase family 1</fullName>
    </recommendedName>
</protein>
<evidence type="ECO:0000313" key="4">
    <source>
        <dbReference type="Proteomes" id="UP000217257"/>
    </source>
</evidence>
<name>A0A250JHC0_9BACT</name>
<sequence>MAGETRMMPRVAHVIRKYNPAEWGGMETHVEQVARHLALLGWGAEIHAPYMTSGASGSGHALDPTVPVKRYHVLSPYLGSASKRRALKETGSVLTVDEPLRLLWDRQLPLVHLHTAGRIGGAVRTALRLTGRPYVISIHGPLLTVQDWQQKAMAERFSGAVDLGRPFGMLVGARRVLDDAARIIVFNEEERQAMTEKYGQRVILMEQGVDPRRMESGNAERARRRWPELANGPVITVLARLTRAKNQLLAIQAFARGAPPDAHLVLAGATVEADYRASLEREIQASGLGARVHIMGNLDAVQEVPDLLALSRLMMMTSHVEPFGLVVLEAWAAGCPVLMGTRFGLAILADAIGEQGLFVRTQEPEDWASALRSCFASPERLDAAARAGREVVRQRFSWTAFAQRTQDVYLDVLEENRRRAK</sequence>
<reference evidence="3 4" key="1">
    <citation type="submission" date="2017-06" db="EMBL/GenBank/DDBJ databases">
        <title>Sequencing and comparative analysis of myxobacterial genomes.</title>
        <authorList>
            <person name="Rupp O."/>
            <person name="Goesmann A."/>
            <person name="Sogaard-Andersen L."/>
        </authorList>
    </citation>
    <scope>NUCLEOTIDE SEQUENCE [LARGE SCALE GENOMIC DNA]</scope>
    <source>
        <strain evidence="3 4">DSM 52655</strain>
    </source>
</reference>
<dbReference type="RefSeq" id="WP_095990304.1">
    <property type="nucleotide sequence ID" value="NZ_CP022098.1"/>
</dbReference>